<gene>
    <name evidence="1" type="ORF">K814_0101105</name>
</gene>
<reference evidence="1 2" key="1">
    <citation type="journal article" date="2013" name="Genome Announc.">
        <title>Draft Genome Sequence of Pseudomonas fluorescens LMG 5329, a White Line-Inducing Principle-Producing Bioindicator for the Mushroom Pathogen Pseudomonas tolaasii.</title>
        <authorList>
            <person name="Ghequire M.G."/>
            <person name="Rokni-Zadeh H."/>
            <person name="Zarrineh P."/>
            <person name="De Mot R."/>
        </authorList>
    </citation>
    <scope>NUCLEOTIDE SEQUENCE [LARGE SCALE GENOMIC DNA]</scope>
    <source>
        <strain evidence="1 2">LMG 5329</strain>
    </source>
</reference>
<proteinExistence type="predicted"/>
<evidence type="ECO:0000313" key="2">
    <source>
        <dbReference type="Proteomes" id="UP000030060"/>
    </source>
</evidence>
<evidence type="ECO:0000313" key="1">
    <source>
        <dbReference type="EMBL" id="KGE69702.1"/>
    </source>
</evidence>
<dbReference type="AlphaFoldDB" id="A0A0A1ZA61"/>
<protein>
    <submittedName>
        <fullName evidence="1">Uncharacterized protein</fullName>
    </submittedName>
</protein>
<comment type="caution">
    <text evidence="1">The sequence shown here is derived from an EMBL/GenBank/DDBJ whole genome shotgun (WGS) entry which is preliminary data.</text>
</comment>
<dbReference type="EMBL" id="ASGY01000013">
    <property type="protein sequence ID" value="KGE69702.1"/>
    <property type="molecule type" value="Genomic_DNA"/>
</dbReference>
<accession>A0A0A1ZA61</accession>
<name>A0A0A1ZA61_PSEFL</name>
<organism evidence="1 2">
    <name type="scientific">Pseudomonas fluorescens LMG 5329</name>
    <dbReference type="NCBI Taxonomy" id="1324332"/>
    <lineage>
        <taxon>Bacteria</taxon>
        <taxon>Pseudomonadati</taxon>
        <taxon>Pseudomonadota</taxon>
        <taxon>Gammaproteobacteria</taxon>
        <taxon>Pseudomonadales</taxon>
        <taxon>Pseudomonadaceae</taxon>
        <taxon>Pseudomonas</taxon>
    </lineage>
</organism>
<sequence length="200" mass="22608">MDPEAGKFKVWGTHGTSFSRAEMIHELGFVAKPGRIGVGAYFWTAVVETDECMDLARRLARSWATKVEKGGLYARDKDKSLAIVEVGITVEEDEVLPLDDPQMTFRLWSLLRRKLAEKLGFENNDEDWAGVNLNKCQEEINGFIEAFILDLEQNLKTRFKVIFKSQGCPSFGDPLIPYLGNHSCFAIRDTDVISIMNITK</sequence>
<dbReference type="Proteomes" id="UP000030060">
    <property type="component" value="Unassembled WGS sequence"/>
</dbReference>